<accession>A0ACB7WYN9</accession>
<gene>
    <name evidence="1" type="ORF">Vadar_006591</name>
</gene>
<organism evidence="1 2">
    <name type="scientific">Vaccinium darrowii</name>
    <dbReference type="NCBI Taxonomy" id="229202"/>
    <lineage>
        <taxon>Eukaryota</taxon>
        <taxon>Viridiplantae</taxon>
        <taxon>Streptophyta</taxon>
        <taxon>Embryophyta</taxon>
        <taxon>Tracheophyta</taxon>
        <taxon>Spermatophyta</taxon>
        <taxon>Magnoliopsida</taxon>
        <taxon>eudicotyledons</taxon>
        <taxon>Gunneridae</taxon>
        <taxon>Pentapetalae</taxon>
        <taxon>asterids</taxon>
        <taxon>Ericales</taxon>
        <taxon>Ericaceae</taxon>
        <taxon>Vaccinioideae</taxon>
        <taxon>Vaccinieae</taxon>
        <taxon>Vaccinium</taxon>
    </lineage>
</organism>
<reference evidence="1 2" key="1">
    <citation type="journal article" date="2021" name="Hortic Res">
        <title>High-quality reference genome and annotation aids understanding of berry development for evergreen blueberry (Vaccinium darrowii).</title>
        <authorList>
            <person name="Yu J."/>
            <person name="Hulse-Kemp A.M."/>
            <person name="Babiker E."/>
            <person name="Staton M."/>
        </authorList>
    </citation>
    <scope>NUCLEOTIDE SEQUENCE [LARGE SCALE GENOMIC DNA]</scope>
    <source>
        <strain evidence="2">cv. NJ 8807/NJ 8810</strain>
        <tissue evidence="1">Young leaf</tissue>
    </source>
</reference>
<comment type="caution">
    <text evidence="1">The sequence shown here is derived from an EMBL/GenBank/DDBJ whole genome shotgun (WGS) entry which is preliminary data.</text>
</comment>
<name>A0ACB7WYN9_9ERIC</name>
<dbReference type="Proteomes" id="UP000828048">
    <property type="component" value="Chromosome 2"/>
</dbReference>
<sequence>MVMAILASNLSSLPFTLSVVASSSSSSSRDAKSNPNSVKLRDDWRKRARPIPPGGTYPAKDHCSKCGLCDTYYIAHVKNACAFLGDGMSRIEGLEPVVHG</sequence>
<evidence type="ECO:0000313" key="2">
    <source>
        <dbReference type="Proteomes" id="UP000828048"/>
    </source>
</evidence>
<evidence type="ECO:0000313" key="1">
    <source>
        <dbReference type="EMBL" id="KAH7833459.1"/>
    </source>
</evidence>
<dbReference type="EMBL" id="CM037152">
    <property type="protein sequence ID" value="KAH7833459.1"/>
    <property type="molecule type" value="Genomic_DNA"/>
</dbReference>
<proteinExistence type="predicted"/>
<keyword evidence="2" id="KW-1185">Reference proteome</keyword>
<protein>
    <submittedName>
        <fullName evidence="1">Uncharacterized protein</fullName>
    </submittedName>
</protein>